<dbReference type="PRINTS" id="PR01550">
    <property type="entry name" value="TOP6AFAMILY"/>
</dbReference>
<comment type="catalytic activity">
    <reaction evidence="1 12">
        <text>ATP-dependent breakage, passage and rejoining of double-stranded DNA.</text>
        <dbReference type="EC" id="5.6.2.2"/>
    </reaction>
</comment>
<dbReference type="Gene3D" id="3.40.1360.10">
    <property type="match status" value="1"/>
</dbReference>
<dbReference type="EMBL" id="VJMH01005861">
    <property type="protein sequence ID" value="KAF0692654.1"/>
    <property type="molecule type" value="Genomic_DNA"/>
</dbReference>
<keyword evidence="8 12" id="KW-0799">Topoisomerase</keyword>
<feature type="active site" description="O-(5'-phospho-DNA)-tyrosine intermediate" evidence="12">
    <location>
        <position position="63"/>
    </location>
</feature>
<dbReference type="InterPro" id="IPR036078">
    <property type="entry name" value="Spo11/TopoVI_A_sf"/>
</dbReference>
<organism evidence="16 17">
    <name type="scientific">Aphanomyces stellatus</name>
    <dbReference type="NCBI Taxonomy" id="120398"/>
    <lineage>
        <taxon>Eukaryota</taxon>
        <taxon>Sar</taxon>
        <taxon>Stramenopiles</taxon>
        <taxon>Oomycota</taxon>
        <taxon>Saprolegniomycetes</taxon>
        <taxon>Saprolegniales</taxon>
        <taxon>Verrucalvaceae</taxon>
        <taxon>Aphanomyces</taxon>
    </lineage>
</organism>
<evidence type="ECO:0000256" key="1">
    <source>
        <dbReference type="ARBA" id="ARBA00000185"/>
    </source>
</evidence>
<dbReference type="GO" id="GO:0042138">
    <property type="term" value="P:meiotic DNA double-strand break formation"/>
    <property type="evidence" value="ECO:0007669"/>
    <property type="project" value="InterPro"/>
</dbReference>
<evidence type="ECO:0000256" key="10">
    <source>
        <dbReference type="ARBA" id="ARBA00023235"/>
    </source>
</evidence>
<dbReference type="InterPro" id="IPR013048">
    <property type="entry name" value="Meiotic_Spo11"/>
</dbReference>
<reference evidence="15" key="2">
    <citation type="submission" date="2019-06" db="EMBL/GenBank/DDBJ databases">
        <title>Genomics analysis of Aphanomyces spp. identifies a new class of oomycete effector associated with host adaptation.</title>
        <authorList>
            <person name="Gaulin E."/>
        </authorList>
    </citation>
    <scope>NUCLEOTIDE SEQUENCE</scope>
    <source>
        <strain evidence="15">CBS 578.67</strain>
    </source>
</reference>
<protein>
    <recommendedName>
        <fullName evidence="5">DNA topoisomerase (ATP-hydrolyzing)</fullName>
        <ecNumber evidence="5">5.6.2.2</ecNumber>
    </recommendedName>
</protein>
<evidence type="ECO:0000256" key="4">
    <source>
        <dbReference type="ARBA" id="ARBA00006559"/>
    </source>
</evidence>
<dbReference type="InterPro" id="IPR036388">
    <property type="entry name" value="WH-like_DNA-bd_sf"/>
</dbReference>
<evidence type="ECO:0000256" key="2">
    <source>
        <dbReference type="ARBA" id="ARBA00001946"/>
    </source>
</evidence>
<keyword evidence="11" id="KW-0539">Nucleus</keyword>
<evidence type="ECO:0000313" key="17">
    <source>
        <dbReference type="Proteomes" id="UP000332933"/>
    </source>
</evidence>
<dbReference type="Proteomes" id="UP000332933">
    <property type="component" value="Unassembled WGS sequence"/>
</dbReference>
<reference evidence="16 17" key="1">
    <citation type="submission" date="2019-03" db="EMBL/GenBank/DDBJ databases">
        <authorList>
            <person name="Gaulin E."/>
            <person name="Dumas B."/>
        </authorList>
    </citation>
    <scope>NUCLEOTIDE SEQUENCE [LARGE SCALE GENOMIC DNA]</scope>
    <source>
        <strain evidence="16">CBS 568.67</strain>
    </source>
</reference>
<sequence>MRRSSNAMVFDGETQSLYHSGEKKTIRLNGQGAKKYTGMWLVLQTVYNLLKEDKTITQRELYYLHTFFETQKDADECILDVGGFLGVPRECLNIVGGVKGCFTGRISIAENGLWIDCAKDGPTGRPITRETLRLQPEQITSDANFILVIEKDGIFNRLSEDCFFDTMPCILVTGKGFPDLATRCFVRKLSDCLGIPVLGLCDCNPFGLSILLTYKLGSARMPLDAMHYTVDIRWIGLRPSHVPQLDLPPVVKKKFSKHDKHRIQSLLQHPYIQMQPQYQEEIACWVHDPFKIELEALHTKGFGYLGEFLLDKVLHGDYI</sequence>
<keyword evidence="6" id="KW-0479">Metal-binding</keyword>
<dbReference type="OrthoDB" id="5377392at2759"/>
<comment type="cofactor">
    <cofactor evidence="2">
        <name>Mg(2+)</name>
        <dbReference type="ChEBI" id="CHEBI:18420"/>
    </cofactor>
</comment>
<dbReference type="SUPFAM" id="SSF56726">
    <property type="entry name" value="DNA topoisomerase IV, alpha subunit"/>
    <property type="match status" value="1"/>
</dbReference>
<evidence type="ECO:0000313" key="15">
    <source>
        <dbReference type="EMBL" id="KAF0692654.1"/>
    </source>
</evidence>
<dbReference type="GO" id="GO:0046872">
    <property type="term" value="F:metal ion binding"/>
    <property type="evidence" value="ECO:0007669"/>
    <property type="project" value="UniProtKB-KW"/>
</dbReference>
<dbReference type="GO" id="GO:0003677">
    <property type="term" value="F:DNA binding"/>
    <property type="evidence" value="ECO:0007669"/>
    <property type="project" value="UniProtKB-UniRule"/>
</dbReference>
<evidence type="ECO:0000259" key="14">
    <source>
        <dbReference type="Pfam" id="PF21180"/>
    </source>
</evidence>
<feature type="domain" description="Spo11/DNA topoisomerase VI subunit A N-terminal" evidence="13">
    <location>
        <begin position="34"/>
        <end position="94"/>
    </location>
</feature>
<gene>
    <name evidence="16" type="primary">Aste57867_16293</name>
    <name evidence="15" type="ORF">As57867_016236</name>
    <name evidence="16" type="ORF">ASTE57867_16293</name>
</gene>
<evidence type="ECO:0000256" key="3">
    <source>
        <dbReference type="ARBA" id="ARBA00004123"/>
    </source>
</evidence>
<evidence type="ECO:0000256" key="12">
    <source>
        <dbReference type="PROSITE-ProRule" id="PRU01385"/>
    </source>
</evidence>
<dbReference type="GO" id="GO:0000228">
    <property type="term" value="C:nuclear chromosome"/>
    <property type="evidence" value="ECO:0007669"/>
    <property type="project" value="TreeGrafter"/>
</dbReference>
<dbReference type="PRINTS" id="PR01551">
    <property type="entry name" value="SPO11HOMOLOG"/>
</dbReference>
<comment type="similarity">
    <text evidence="4 12">Belongs to the TOP6A family.</text>
</comment>
<dbReference type="EC" id="5.6.2.2" evidence="5"/>
<dbReference type="Pfam" id="PF21180">
    <property type="entry name" value="TOP6A-Spo11_Toprim"/>
    <property type="match status" value="1"/>
</dbReference>
<dbReference type="Gene3D" id="1.10.10.10">
    <property type="entry name" value="Winged helix-like DNA-binding domain superfamily/Winged helix DNA-binding domain"/>
    <property type="match status" value="1"/>
</dbReference>
<comment type="subcellular location">
    <subcellularLocation>
        <location evidence="3">Nucleus</location>
    </subcellularLocation>
</comment>
<dbReference type="GO" id="GO:0007131">
    <property type="term" value="P:reciprocal meiotic recombination"/>
    <property type="evidence" value="ECO:0007669"/>
    <property type="project" value="TreeGrafter"/>
</dbReference>
<proteinExistence type="inferred from homology"/>
<evidence type="ECO:0000256" key="9">
    <source>
        <dbReference type="ARBA" id="ARBA00023125"/>
    </source>
</evidence>
<keyword evidence="7" id="KW-0460">Magnesium</keyword>
<evidence type="ECO:0000259" key="13">
    <source>
        <dbReference type="Pfam" id="PF04406"/>
    </source>
</evidence>
<keyword evidence="10 12" id="KW-0413">Isomerase</keyword>
<dbReference type="GO" id="GO:0000706">
    <property type="term" value="P:meiotic DNA double-strand break processing"/>
    <property type="evidence" value="ECO:0007669"/>
    <property type="project" value="TreeGrafter"/>
</dbReference>
<feature type="domain" description="Topoisomerase 6 subunit A/Spo11 TOPRIM" evidence="14">
    <location>
        <begin position="145"/>
        <end position="311"/>
    </location>
</feature>
<evidence type="ECO:0000256" key="11">
    <source>
        <dbReference type="ARBA" id="ARBA00023242"/>
    </source>
</evidence>
<name>A0A485L555_9STRA</name>
<evidence type="ECO:0000256" key="7">
    <source>
        <dbReference type="ARBA" id="ARBA00022842"/>
    </source>
</evidence>
<dbReference type="PROSITE" id="PS52041">
    <property type="entry name" value="TOPO_IIB"/>
    <property type="match status" value="1"/>
</dbReference>
<keyword evidence="17" id="KW-1185">Reference proteome</keyword>
<evidence type="ECO:0000313" key="16">
    <source>
        <dbReference type="EMBL" id="VFT93069.1"/>
    </source>
</evidence>
<dbReference type="CDD" id="cd00223">
    <property type="entry name" value="TOPRIM_TopoIIB_SPO"/>
    <property type="match status" value="1"/>
</dbReference>
<dbReference type="PANTHER" id="PTHR10848:SF0">
    <property type="entry name" value="MEIOTIC RECOMBINATION PROTEIN SPO11"/>
    <property type="match status" value="1"/>
</dbReference>
<dbReference type="InterPro" id="IPR034136">
    <property type="entry name" value="TOPRIM_Topo6A/Spo11"/>
</dbReference>
<dbReference type="AlphaFoldDB" id="A0A485L555"/>
<keyword evidence="9 12" id="KW-0238">DNA-binding</keyword>
<dbReference type="Pfam" id="PF04406">
    <property type="entry name" value="TP6A_N"/>
    <property type="match status" value="1"/>
</dbReference>
<dbReference type="InterPro" id="IPR002815">
    <property type="entry name" value="Spo11/TopoVI_A"/>
</dbReference>
<dbReference type="PANTHER" id="PTHR10848">
    <property type="entry name" value="MEIOTIC RECOMBINATION PROTEIN SPO11"/>
    <property type="match status" value="1"/>
</dbReference>
<evidence type="ECO:0000256" key="8">
    <source>
        <dbReference type="ARBA" id="ARBA00023029"/>
    </source>
</evidence>
<dbReference type="EMBL" id="CAADRA010005882">
    <property type="protein sequence ID" value="VFT93069.1"/>
    <property type="molecule type" value="Genomic_DNA"/>
</dbReference>
<dbReference type="GO" id="GO:0003918">
    <property type="term" value="F:DNA topoisomerase type II (double strand cut, ATP-hydrolyzing) activity"/>
    <property type="evidence" value="ECO:0007669"/>
    <property type="project" value="UniProtKB-UniRule"/>
</dbReference>
<evidence type="ECO:0000256" key="6">
    <source>
        <dbReference type="ARBA" id="ARBA00022723"/>
    </source>
</evidence>
<evidence type="ECO:0000256" key="5">
    <source>
        <dbReference type="ARBA" id="ARBA00012895"/>
    </source>
</evidence>
<dbReference type="InterPro" id="IPR013049">
    <property type="entry name" value="Spo11/TopoVI_A_N"/>
</dbReference>
<dbReference type="GO" id="GO:0005524">
    <property type="term" value="F:ATP binding"/>
    <property type="evidence" value="ECO:0007669"/>
    <property type="project" value="InterPro"/>
</dbReference>
<accession>A0A485L555</accession>